<accession>G9YDR6</accession>
<dbReference type="InterPro" id="IPR011059">
    <property type="entry name" value="Metal-dep_hydrolase_composite"/>
</dbReference>
<proteinExistence type="inferred from homology"/>
<dbReference type="InterPro" id="IPR017700">
    <property type="entry name" value="Aminohydrolase_SsnA"/>
</dbReference>
<dbReference type="InterPro" id="IPR006680">
    <property type="entry name" value="Amidohydro-rel"/>
</dbReference>
<dbReference type="Gene3D" id="2.30.40.10">
    <property type="entry name" value="Urease, subunit C, domain 1"/>
    <property type="match status" value="1"/>
</dbReference>
<sequence>MMLILKNVTAVQFEPASVQHGVDIAVEGALIKEVGNQLAAKYPQAQVKEMQGKLVMPGIVCAHNHFYSGLSRGIMANIAPSPDFISTLKNLWWRLDRALDEESLYYSGLICSLEAIKSGCTAVIDHHASPNYIAGSLNTLRKGFIKAGLRGMTCFETTDRNGGNKELQAGVEENIAFAQQIDSAKKRGDEPYLVEAHIGAHAPFTVSDAGLDMLREAIKATGRGLHIHAAEDSYDVSHSHDKYGKDLIVRLAEHDLIDAKTLVAHGLYLSPADIEIINQQDAFLVHNARSNMNNHVGYNHRIGEYRNLALGTDGIGSDMFEELKFAFFKHRDAGGPLWPDSFTRFLWNGNRLLERNFGARFGCLEAGYKADLTVCDYPEPTPLAAQNIGGHLAFGMGSGSVKSVMVEGRFVYENGQFPFDVAPIYAEANKVAERLWKRMDSLA</sequence>
<dbReference type="InterPro" id="IPR032466">
    <property type="entry name" value="Metal_Hydrolase"/>
</dbReference>
<dbReference type="Pfam" id="PF01979">
    <property type="entry name" value="Amidohydro_1"/>
    <property type="match status" value="1"/>
</dbReference>
<dbReference type="HOGENOM" id="CLU_012358_2_6_6"/>
<dbReference type="InterPro" id="IPR050287">
    <property type="entry name" value="MTA/SAH_deaminase"/>
</dbReference>
<dbReference type="SUPFAM" id="SSF51556">
    <property type="entry name" value="Metallo-dependent hydrolases"/>
    <property type="match status" value="1"/>
</dbReference>
<gene>
    <name evidence="4" type="ORF">HMPREF0454_04764</name>
</gene>
<dbReference type="SUPFAM" id="SSF51338">
    <property type="entry name" value="Composite domain of metallo-dependent hydrolases"/>
    <property type="match status" value="1"/>
</dbReference>
<dbReference type="Gene3D" id="3.20.20.140">
    <property type="entry name" value="Metal-dependent hydrolases"/>
    <property type="match status" value="1"/>
</dbReference>
<dbReference type="Proteomes" id="UP000005959">
    <property type="component" value="Unassembled WGS sequence"/>
</dbReference>
<evidence type="ECO:0000256" key="1">
    <source>
        <dbReference type="ARBA" id="ARBA00006745"/>
    </source>
</evidence>
<dbReference type="NCBIfam" id="TIGR03314">
    <property type="entry name" value="Se_ssnA"/>
    <property type="match status" value="1"/>
</dbReference>
<dbReference type="GO" id="GO:0016810">
    <property type="term" value="F:hydrolase activity, acting on carbon-nitrogen (but not peptide) bonds"/>
    <property type="evidence" value="ECO:0007669"/>
    <property type="project" value="InterPro"/>
</dbReference>
<dbReference type="NCBIfam" id="NF005540">
    <property type="entry name" value="PRK07203.1"/>
    <property type="match status" value="1"/>
</dbReference>
<comment type="similarity">
    <text evidence="1">Belongs to the metallo-dependent hydrolases superfamily. ATZ/TRZ family.</text>
</comment>
<evidence type="ECO:0000313" key="4">
    <source>
        <dbReference type="EMBL" id="EHM37303.1"/>
    </source>
</evidence>
<evidence type="ECO:0000313" key="5">
    <source>
        <dbReference type="Proteomes" id="UP000005959"/>
    </source>
</evidence>
<dbReference type="PANTHER" id="PTHR43794">
    <property type="entry name" value="AMINOHYDROLASE SSNA-RELATED"/>
    <property type="match status" value="1"/>
</dbReference>
<feature type="domain" description="Amidohydrolase-related" evidence="3">
    <location>
        <begin position="54"/>
        <end position="411"/>
    </location>
</feature>
<protein>
    <submittedName>
        <fullName evidence="4">Putative chlorohydrolase/aminohydrolase</fullName>
    </submittedName>
</protein>
<dbReference type="AlphaFoldDB" id="G9YDR6"/>
<dbReference type="EMBL" id="AGCI01000118">
    <property type="protein sequence ID" value="EHM37303.1"/>
    <property type="molecule type" value="Genomic_DNA"/>
</dbReference>
<evidence type="ECO:0000256" key="2">
    <source>
        <dbReference type="ARBA" id="ARBA00022801"/>
    </source>
</evidence>
<evidence type="ECO:0000259" key="3">
    <source>
        <dbReference type="Pfam" id="PF01979"/>
    </source>
</evidence>
<keyword evidence="2 4" id="KW-0378">Hydrolase</keyword>
<comment type="caution">
    <text evidence="4">The sequence shown here is derived from an EMBL/GenBank/DDBJ whole genome shotgun (WGS) entry which is preliminary data.</text>
</comment>
<reference evidence="4 5" key="1">
    <citation type="submission" date="2011-08" db="EMBL/GenBank/DDBJ databases">
        <authorList>
            <person name="Weinstock G."/>
            <person name="Sodergren E."/>
            <person name="Clifton S."/>
            <person name="Fulton L."/>
            <person name="Fulton B."/>
            <person name="Courtney L."/>
            <person name="Fronick C."/>
            <person name="Harrison M."/>
            <person name="Strong C."/>
            <person name="Farmer C."/>
            <person name="Delahaunty K."/>
            <person name="Markovic C."/>
            <person name="Hall O."/>
            <person name="Minx P."/>
            <person name="Tomlinson C."/>
            <person name="Mitreva M."/>
            <person name="Hou S."/>
            <person name="Chen J."/>
            <person name="Wollam A."/>
            <person name="Pepin K.H."/>
            <person name="Johnson M."/>
            <person name="Bhonagiri V."/>
            <person name="Zhang X."/>
            <person name="Suruliraj S."/>
            <person name="Warren W."/>
            <person name="Chinwalla A."/>
            <person name="Mardis E.R."/>
            <person name="Wilson R.K."/>
        </authorList>
    </citation>
    <scope>NUCLEOTIDE SEQUENCE [LARGE SCALE GENOMIC DNA]</scope>
    <source>
        <strain evidence="4 5">ATCC 51873</strain>
    </source>
</reference>
<organism evidence="4 5">
    <name type="scientific">Hafnia alvei ATCC 51873</name>
    <dbReference type="NCBI Taxonomy" id="1002364"/>
    <lineage>
        <taxon>Bacteria</taxon>
        <taxon>Pseudomonadati</taxon>
        <taxon>Pseudomonadota</taxon>
        <taxon>Gammaproteobacteria</taxon>
        <taxon>Enterobacterales</taxon>
        <taxon>Hafniaceae</taxon>
        <taxon>Hafnia</taxon>
    </lineage>
</organism>
<dbReference type="PATRIC" id="fig|1002364.3.peg.4275"/>
<dbReference type="PANTHER" id="PTHR43794:SF11">
    <property type="entry name" value="AMIDOHYDROLASE-RELATED DOMAIN-CONTAINING PROTEIN"/>
    <property type="match status" value="1"/>
</dbReference>
<name>G9YDR6_HAFAL</name>